<dbReference type="Proteomes" id="UP000050700">
    <property type="component" value="Unassembled WGS sequence"/>
</dbReference>
<dbReference type="Pfam" id="PF02230">
    <property type="entry name" value="Abhydrolase_2"/>
    <property type="match status" value="1"/>
</dbReference>
<dbReference type="InterPro" id="IPR041172">
    <property type="entry name" value="EstA_Ig-like_N"/>
</dbReference>
<dbReference type="InterPro" id="IPR029058">
    <property type="entry name" value="AB_hydrolase_fold"/>
</dbReference>
<dbReference type="Pfam" id="PF18435">
    <property type="entry name" value="EstA_Ig_like"/>
    <property type="match status" value="1"/>
</dbReference>
<evidence type="ECO:0000313" key="4">
    <source>
        <dbReference type="EMBL" id="KIS34916.1"/>
    </source>
</evidence>
<dbReference type="InterPro" id="IPR050955">
    <property type="entry name" value="Plant_Biomass_Hydrol_Est"/>
</dbReference>
<organism evidence="4 5">
    <name type="scientific">Haemophilus influenzae</name>
    <dbReference type="NCBI Taxonomy" id="727"/>
    <lineage>
        <taxon>Bacteria</taxon>
        <taxon>Pseudomonadati</taxon>
        <taxon>Pseudomonadota</taxon>
        <taxon>Gammaproteobacteria</taxon>
        <taxon>Pasteurellales</taxon>
        <taxon>Pasteurellaceae</taxon>
        <taxon>Haemophilus</taxon>
    </lineage>
</organism>
<evidence type="ECO:0000256" key="1">
    <source>
        <dbReference type="ARBA" id="ARBA00022729"/>
    </source>
</evidence>
<dbReference type="AlphaFoldDB" id="A0A158SVM2"/>
<evidence type="ECO:0000259" key="3">
    <source>
        <dbReference type="Pfam" id="PF18435"/>
    </source>
</evidence>
<protein>
    <submittedName>
        <fullName evidence="4">Poly(3-hydroxybutyrate) depolymerase</fullName>
    </submittedName>
</protein>
<comment type="caution">
    <text evidence="4">The sequence shown here is derived from an EMBL/GenBank/DDBJ whole genome shotgun (WGS) entry which is preliminary data.</text>
</comment>
<dbReference type="EMBL" id="JMQP01000002">
    <property type="protein sequence ID" value="KIS34916.1"/>
    <property type="molecule type" value="Genomic_DNA"/>
</dbReference>
<proteinExistence type="predicted"/>
<dbReference type="PANTHER" id="PTHR43037:SF1">
    <property type="entry name" value="BLL1128 PROTEIN"/>
    <property type="match status" value="1"/>
</dbReference>
<dbReference type="Gene3D" id="3.40.50.1820">
    <property type="entry name" value="alpha/beta hydrolase"/>
    <property type="match status" value="1"/>
</dbReference>
<name>A0A158SVM2_HAEIF</name>
<dbReference type="PANTHER" id="PTHR43037">
    <property type="entry name" value="UNNAMED PRODUCT-RELATED"/>
    <property type="match status" value="1"/>
</dbReference>
<dbReference type="Gene3D" id="2.60.40.2180">
    <property type="match status" value="1"/>
</dbReference>
<keyword evidence="1" id="KW-0732">Signal</keyword>
<evidence type="ECO:0000313" key="5">
    <source>
        <dbReference type="Proteomes" id="UP000050700"/>
    </source>
</evidence>
<dbReference type="SUPFAM" id="SSF53474">
    <property type="entry name" value="alpha/beta-Hydrolases"/>
    <property type="match status" value="1"/>
</dbReference>
<feature type="domain" description="Esterase Ig-like N-terminal" evidence="3">
    <location>
        <begin position="42"/>
        <end position="185"/>
    </location>
</feature>
<dbReference type="InterPro" id="IPR003140">
    <property type="entry name" value="PLipase/COase/thioEstase"/>
</dbReference>
<accession>A0A158SVM2</accession>
<gene>
    <name evidence="4" type="ORF">NTHI1209_00519</name>
</gene>
<reference evidence="4 5" key="1">
    <citation type="submission" date="2014-05" db="EMBL/GenBank/DDBJ databases">
        <title>Methylome analysis of the phasevarions of Haemophilus influenzae.</title>
        <authorList>
            <person name="Atack J.M."/>
            <person name="Fox K.L."/>
            <person name="Power P.M."/>
            <person name="Clark T."/>
            <person name="Jurcisek J."/>
            <person name="Korlach J."/>
            <person name="Bakaletz L.O."/>
            <person name="Jennings M.P."/>
        </authorList>
    </citation>
    <scope>NUCLEOTIDE SEQUENCE [LARGE SCALE GENOMIC DNA]</scope>
    <source>
        <strain evidence="4 5">1209</strain>
    </source>
</reference>
<evidence type="ECO:0000259" key="2">
    <source>
        <dbReference type="Pfam" id="PF02230"/>
    </source>
</evidence>
<dbReference type="GO" id="GO:0016787">
    <property type="term" value="F:hydrolase activity"/>
    <property type="evidence" value="ECO:0007669"/>
    <property type="project" value="InterPro"/>
</dbReference>
<sequence>MPLFYEELFMFKKSLLILSFLVIQLAVYAQDDLPETAKTINATLLAEITAQGQKVNAVALEYEGNLLSGSDLRKTYQIFTTLEGKEQTPRTILRSYVNDKPETSAQSKAGKFVIIELDDQDKNADLYSLKTENDQPMKFKGKDKDGNIVEIKKKQATKVPQYYGEKLVYQINQTGYLKLMTGKTLAPISISQAATHDKVKTLWLDEFQAKSVFLNDKTNALNYRIFTPHFEQGKAYPLTIFLHGSGQVGSDNLAHLLSSKGAISTLQYEQGVVLAPQYQTVFDPFDKQGGIHWQTNNRRDLVLKMIDDTLAQYPQIDKNRIYLVGLSRGAEGSVKLLLNRPHFFAAALLMSGREAYTHEWADGNATKENLAPIKNIPMWFFHSKEDNISPVKGSRINVKILTEELQAPNVKYTEFTMENIGDNGIVNNNAHNTWDAVFNSPEVMQWLVQQKRK</sequence>
<feature type="domain" description="Phospholipase/carboxylesterase/thioesterase" evidence="2">
    <location>
        <begin position="295"/>
        <end position="415"/>
    </location>
</feature>
<dbReference type="PATRIC" id="fig|727.582.peg.464"/>